<dbReference type="InterPro" id="IPR036188">
    <property type="entry name" value="FAD/NAD-bd_sf"/>
</dbReference>
<dbReference type="Gene3D" id="3.50.50.60">
    <property type="entry name" value="FAD/NAD(P)-binding domain"/>
    <property type="match status" value="1"/>
</dbReference>
<protein>
    <recommendedName>
        <fullName evidence="7">FAD-binding domain-containing protein</fullName>
    </recommendedName>
</protein>
<keyword evidence="4" id="KW-0503">Monooxygenase</keyword>
<evidence type="ECO:0000256" key="4">
    <source>
        <dbReference type="ARBA" id="ARBA00023033"/>
    </source>
</evidence>
<organism evidence="5 6">
    <name type="scientific">Coprinellus micaceus</name>
    <name type="common">Glistening ink-cap mushroom</name>
    <name type="synonym">Coprinus micaceus</name>
    <dbReference type="NCBI Taxonomy" id="71717"/>
    <lineage>
        <taxon>Eukaryota</taxon>
        <taxon>Fungi</taxon>
        <taxon>Dikarya</taxon>
        <taxon>Basidiomycota</taxon>
        <taxon>Agaricomycotina</taxon>
        <taxon>Agaricomycetes</taxon>
        <taxon>Agaricomycetidae</taxon>
        <taxon>Agaricales</taxon>
        <taxon>Agaricineae</taxon>
        <taxon>Psathyrellaceae</taxon>
        <taxon>Coprinellus</taxon>
    </lineage>
</organism>
<dbReference type="AlphaFoldDB" id="A0A4Y7TVG5"/>
<dbReference type="OrthoDB" id="655030at2759"/>
<evidence type="ECO:0008006" key="7">
    <source>
        <dbReference type="Google" id="ProtNLM"/>
    </source>
</evidence>
<sequence length="243" mass="27014">MDSTPHQSSINVAIVLTLATILKATGIPFKGGMLDIHKGSGQLALAKAGLLDEFKKRMRVDATEFYLRYSDGRVHWHHTEVGKEDPDRPEIDRGDLRNMLLSGLEEQDVEWGKRLLRVEKGEDAKFTLHFEDGTSASGFDVVVGADGTWSRVRPLRSDLHSLLSSISELDTRFPKLAEFVGNGSCMLVDGKVGIMAQKSGDGSVKTYSFITVGERWKEESGDFTIRQLYRYPPGHKLEKNCSG</sequence>
<dbReference type="Proteomes" id="UP000298030">
    <property type="component" value="Unassembled WGS sequence"/>
</dbReference>
<evidence type="ECO:0000256" key="1">
    <source>
        <dbReference type="ARBA" id="ARBA00022630"/>
    </source>
</evidence>
<keyword evidence="1" id="KW-0285">Flavoprotein</keyword>
<feature type="non-terminal residue" evidence="5">
    <location>
        <position position="243"/>
    </location>
</feature>
<keyword evidence="3" id="KW-0560">Oxidoreductase</keyword>
<dbReference type="EMBL" id="QPFP01000003">
    <property type="protein sequence ID" value="TEB37868.1"/>
    <property type="molecule type" value="Genomic_DNA"/>
</dbReference>
<gene>
    <name evidence="5" type="ORF">FA13DRAFT_1725484</name>
</gene>
<evidence type="ECO:0000313" key="5">
    <source>
        <dbReference type="EMBL" id="TEB37868.1"/>
    </source>
</evidence>
<proteinExistence type="predicted"/>
<evidence type="ECO:0000256" key="2">
    <source>
        <dbReference type="ARBA" id="ARBA00022827"/>
    </source>
</evidence>
<name>A0A4Y7TVG5_COPMI</name>
<dbReference type="PANTHER" id="PTHR46972">
    <property type="entry name" value="MONOOXYGENASE ASQM-RELATED"/>
    <property type="match status" value="1"/>
</dbReference>
<reference evidence="5 6" key="1">
    <citation type="journal article" date="2019" name="Nat. Ecol. Evol.">
        <title>Megaphylogeny resolves global patterns of mushroom evolution.</title>
        <authorList>
            <person name="Varga T."/>
            <person name="Krizsan K."/>
            <person name="Foldi C."/>
            <person name="Dima B."/>
            <person name="Sanchez-Garcia M."/>
            <person name="Sanchez-Ramirez S."/>
            <person name="Szollosi G.J."/>
            <person name="Szarkandi J.G."/>
            <person name="Papp V."/>
            <person name="Albert L."/>
            <person name="Andreopoulos W."/>
            <person name="Angelini C."/>
            <person name="Antonin V."/>
            <person name="Barry K.W."/>
            <person name="Bougher N.L."/>
            <person name="Buchanan P."/>
            <person name="Buyck B."/>
            <person name="Bense V."/>
            <person name="Catcheside P."/>
            <person name="Chovatia M."/>
            <person name="Cooper J."/>
            <person name="Damon W."/>
            <person name="Desjardin D."/>
            <person name="Finy P."/>
            <person name="Geml J."/>
            <person name="Haridas S."/>
            <person name="Hughes K."/>
            <person name="Justo A."/>
            <person name="Karasinski D."/>
            <person name="Kautmanova I."/>
            <person name="Kiss B."/>
            <person name="Kocsube S."/>
            <person name="Kotiranta H."/>
            <person name="LaButti K.M."/>
            <person name="Lechner B.E."/>
            <person name="Liimatainen K."/>
            <person name="Lipzen A."/>
            <person name="Lukacs Z."/>
            <person name="Mihaltcheva S."/>
            <person name="Morgado L.N."/>
            <person name="Niskanen T."/>
            <person name="Noordeloos M.E."/>
            <person name="Ohm R.A."/>
            <person name="Ortiz-Santana B."/>
            <person name="Ovrebo C."/>
            <person name="Racz N."/>
            <person name="Riley R."/>
            <person name="Savchenko A."/>
            <person name="Shiryaev A."/>
            <person name="Soop K."/>
            <person name="Spirin V."/>
            <person name="Szebenyi C."/>
            <person name="Tomsovsky M."/>
            <person name="Tulloss R.E."/>
            <person name="Uehling J."/>
            <person name="Grigoriev I.V."/>
            <person name="Vagvolgyi C."/>
            <person name="Papp T."/>
            <person name="Martin F.M."/>
            <person name="Miettinen O."/>
            <person name="Hibbett D.S."/>
            <person name="Nagy L.G."/>
        </authorList>
    </citation>
    <scope>NUCLEOTIDE SEQUENCE [LARGE SCALE GENOMIC DNA]</scope>
    <source>
        <strain evidence="5 6">FP101781</strain>
    </source>
</reference>
<evidence type="ECO:0000256" key="3">
    <source>
        <dbReference type="ARBA" id="ARBA00023002"/>
    </source>
</evidence>
<keyword evidence="6" id="KW-1185">Reference proteome</keyword>
<comment type="caution">
    <text evidence="5">The sequence shown here is derived from an EMBL/GenBank/DDBJ whole genome shotgun (WGS) entry which is preliminary data.</text>
</comment>
<dbReference type="SUPFAM" id="SSF51905">
    <property type="entry name" value="FAD/NAD(P)-binding domain"/>
    <property type="match status" value="1"/>
</dbReference>
<evidence type="ECO:0000313" key="6">
    <source>
        <dbReference type="Proteomes" id="UP000298030"/>
    </source>
</evidence>
<accession>A0A4Y7TVG5</accession>
<dbReference type="PANTHER" id="PTHR46972:SF1">
    <property type="entry name" value="FAD DEPENDENT OXIDOREDUCTASE DOMAIN-CONTAINING PROTEIN"/>
    <property type="match status" value="1"/>
</dbReference>
<dbReference type="GO" id="GO:0004497">
    <property type="term" value="F:monooxygenase activity"/>
    <property type="evidence" value="ECO:0007669"/>
    <property type="project" value="UniProtKB-KW"/>
</dbReference>
<keyword evidence="2" id="KW-0274">FAD</keyword>
<dbReference type="STRING" id="71717.A0A4Y7TVG5"/>